<feature type="region of interest" description="Disordered" evidence="1">
    <location>
        <begin position="264"/>
        <end position="317"/>
    </location>
</feature>
<evidence type="ECO:0000313" key="3">
    <source>
        <dbReference type="Proteomes" id="UP000515908"/>
    </source>
</evidence>
<feature type="compositionally biased region" description="Polar residues" evidence="1">
    <location>
        <begin position="1"/>
        <end position="10"/>
    </location>
</feature>
<feature type="compositionally biased region" description="Polar residues" evidence="1">
    <location>
        <begin position="657"/>
        <end position="669"/>
    </location>
</feature>
<feature type="compositionally biased region" description="Basic residues" evidence="1">
    <location>
        <begin position="743"/>
        <end position="754"/>
    </location>
</feature>
<dbReference type="AlphaFoldDB" id="A0A7G2C523"/>
<dbReference type="Proteomes" id="UP000515908">
    <property type="component" value="Chromosome 03"/>
</dbReference>
<accession>A0A7G2C523</accession>
<feature type="compositionally biased region" description="Low complexity" evidence="1">
    <location>
        <begin position="104"/>
        <end position="125"/>
    </location>
</feature>
<keyword evidence="3" id="KW-1185">Reference proteome</keyword>
<dbReference type="VEuPathDB" id="TriTrypDB:ADEAN_000168900"/>
<dbReference type="EMBL" id="LR877147">
    <property type="protein sequence ID" value="CAD2214244.1"/>
    <property type="molecule type" value="Genomic_DNA"/>
</dbReference>
<feature type="region of interest" description="Disordered" evidence="1">
    <location>
        <begin position="360"/>
        <end position="382"/>
    </location>
</feature>
<feature type="compositionally biased region" description="Polar residues" evidence="1">
    <location>
        <begin position="506"/>
        <end position="517"/>
    </location>
</feature>
<feature type="compositionally biased region" description="Low complexity" evidence="1">
    <location>
        <begin position="631"/>
        <end position="643"/>
    </location>
</feature>
<protein>
    <submittedName>
        <fullName evidence="2">Uncharacterized protein</fullName>
    </submittedName>
</protein>
<feature type="compositionally biased region" description="Low complexity" evidence="1">
    <location>
        <begin position="301"/>
        <end position="311"/>
    </location>
</feature>
<reference evidence="2 3" key="1">
    <citation type="submission" date="2020-08" db="EMBL/GenBank/DDBJ databases">
        <authorList>
            <person name="Newling K."/>
            <person name="Davey J."/>
            <person name="Forrester S."/>
        </authorList>
    </citation>
    <scope>NUCLEOTIDE SEQUENCE [LARGE SCALE GENOMIC DNA]</scope>
    <source>
        <strain evidence="3">Crithidia deanei Carvalho (ATCC PRA-265)</strain>
    </source>
</reference>
<sequence>MQAVSESTGIPPNAEFRPSTGTPRYRHVTPRAQSPLFSNALAAALSSYVPNSRDATPVKAQAAPPPPPRRHEPEVQRSFKPYTPRSYVTPQRTPTVSEPAAVQATTPETSPAPAAHPRQAALASPRVVSPAVTSPRPSVRRTRTPTLAEALDNALSNREGREPEEHVYRPRSPRQYTSPVNRVLVVSPGSTPRHSDAGQRVYTPRKESPSLREILSEAVSSYKPDSPYQQRRDQQAARNEVNYHPLVQEAQPVLPTVIKLAAKDPIPEREESTPEVASPGWNKTTPRPTRKDVRIYERPRAAPQIPPARSADTPPARITKPIIPAKYLATAPVHEPETPPAAPVTKEEKTVVAALISKPQGAPASKAISEKPVAAAPVSKPRMPSAVPITRVEKPIVRPAPSEPSLPAEKPVVAPVSKPQTPPAVSVPAAKKPVAAAPVSKPQTPPTAPIPREKPVVAPTVEKPVTAAPVSKPRSPPPAPIIREDKPVSVAPVNKPQTPPAIAITVPSTQRTPSERSIVSERPVSKPQSPPPAPITAANHPDVQRAPSERSVASVKSIVSAPVSKPQTPPAVRIAAAEKPVGTAPQSPPPTPIPTSKTSVASARQSKPPSPPSSAYSVENPTASRTPSEYSVVSQRSASARVSKPQTPPPAPIARVNNPNAPRTPSECSVASERPPSVERTAPLDSPASGSGSNAKNVGRTGFSFLNNSGRGSASGRKYQNYIKGTPTTKALGEEGESDKPAVAHHRPRPRPRRLRLAELYVRGTKGNQGRCGTPPWTS</sequence>
<name>A0A7G2C523_9TRYP</name>
<feature type="compositionally biased region" description="Polar residues" evidence="1">
    <location>
        <begin position="86"/>
        <end position="96"/>
    </location>
</feature>
<evidence type="ECO:0000313" key="2">
    <source>
        <dbReference type="EMBL" id="CAD2214244.1"/>
    </source>
</evidence>
<feature type="compositionally biased region" description="Low complexity" evidence="1">
    <location>
        <begin position="423"/>
        <end position="442"/>
    </location>
</feature>
<feature type="compositionally biased region" description="Basic and acidic residues" evidence="1">
    <location>
        <begin position="289"/>
        <end position="300"/>
    </location>
</feature>
<organism evidence="2 3">
    <name type="scientific">Angomonas deanei</name>
    <dbReference type="NCBI Taxonomy" id="59799"/>
    <lineage>
        <taxon>Eukaryota</taxon>
        <taxon>Discoba</taxon>
        <taxon>Euglenozoa</taxon>
        <taxon>Kinetoplastea</taxon>
        <taxon>Metakinetoplastina</taxon>
        <taxon>Trypanosomatida</taxon>
        <taxon>Trypanosomatidae</taxon>
        <taxon>Strigomonadinae</taxon>
        <taxon>Angomonas</taxon>
    </lineage>
</organism>
<proteinExistence type="predicted"/>
<feature type="compositionally biased region" description="Basic and acidic residues" evidence="1">
    <location>
        <begin position="158"/>
        <end position="168"/>
    </location>
</feature>
<evidence type="ECO:0000256" key="1">
    <source>
        <dbReference type="SAM" id="MobiDB-lite"/>
    </source>
</evidence>
<feature type="region of interest" description="Disordered" evidence="1">
    <location>
        <begin position="48"/>
        <end position="241"/>
    </location>
</feature>
<feature type="region of interest" description="Disordered" evidence="1">
    <location>
        <begin position="396"/>
        <end position="754"/>
    </location>
</feature>
<gene>
    <name evidence="2" type="ORF">ADEAN_000168900</name>
</gene>
<feature type="region of interest" description="Disordered" evidence="1">
    <location>
        <begin position="1"/>
        <end position="33"/>
    </location>
</feature>
<feature type="compositionally biased region" description="Polar residues" evidence="1">
    <location>
        <begin position="615"/>
        <end position="629"/>
    </location>
</feature>